<evidence type="ECO:0000256" key="1">
    <source>
        <dbReference type="SAM" id="Phobius"/>
    </source>
</evidence>
<keyword evidence="1" id="KW-1133">Transmembrane helix</keyword>
<sequence>MLRNLLTIPGLCGLFLSTGITCLLTLEVWGNETQSAGVLAEPYVLLSVGWSLIFMGCVVGLVFLLRNR</sequence>
<proteinExistence type="predicted"/>
<organism evidence="3 4">
    <name type="scientific">Bowmanella denitrificans</name>
    <dbReference type="NCBI Taxonomy" id="366582"/>
    <lineage>
        <taxon>Bacteria</taxon>
        <taxon>Pseudomonadati</taxon>
        <taxon>Pseudomonadota</taxon>
        <taxon>Gammaproteobacteria</taxon>
        <taxon>Alteromonadales</taxon>
        <taxon>Alteromonadaceae</taxon>
        <taxon>Bowmanella</taxon>
    </lineage>
</organism>
<feature type="domain" description="DUF3955" evidence="2">
    <location>
        <begin position="12"/>
        <end position="66"/>
    </location>
</feature>
<keyword evidence="4" id="KW-1185">Reference proteome</keyword>
<gene>
    <name evidence="3" type="ORF">GCM10009092_28480</name>
</gene>
<dbReference type="EMBL" id="BAAAEI010000015">
    <property type="protein sequence ID" value="GAA0362418.1"/>
    <property type="molecule type" value="Genomic_DNA"/>
</dbReference>
<evidence type="ECO:0000313" key="3">
    <source>
        <dbReference type="EMBL" id="GAA0362418.1"/>
    </source>
</evidence>
<keyword evidence="1" id="KW-0812">Transmembrane</keyword>
<feature type="transmembrane region" description="Helical" evidence="1">
    <location>
        <begin position="43"/>
        <end position="65"/>
    </location>
</feature>
<reference evidence="4" key="1">
    <citation type="journal article" date="2019" name="Int. J. Syst. Evol. Microbiol.">
        <title>The Global Catalogue of Microorganisms (GCM) 10K type strain sequencing project: providing services to taxonomists for standard genome sequencing and annotation.</title>
        <authorList>
            <consortium name="The Broad Institute Genomics Platform"/>
            <consortium name="The Broad Institute Genome Sequencing Center for Infectious Disease"/>
            <person name="Wu L."/>
            <person name="Ma J."/>
        </authorList>
    </citation>
    <scope>NUCLEOTIDE SEQUENCE [LARGE SCALE GENOMIC DNA]</scope>
    <source>
        <strain evidence="4">JCM 13378</strain>
    </source>
</reference>
<dbReference type="Pfam" id="PF13127">
    <property type="entry name" value="DUF3955"/>
    <property type="match status" value="1"/>
</dbReference>
<evidence type="ECO:0000313" key="4">
    <source>
        <dbReference type="Proteomes" id="UP001501757"/>
    </source>
</evidence>
<dbReference type="RefSeq" id="WP_172449374.1">
    <property type="nucleotide sequence ID" value="NZ_BAAAEI010000015.1"/>
</dbReference>
<accession>A0ABP3H562</accession>
<dbReference type="Proteomes" id="UP001501757">
    <property type="component" value="Unassembled WGS sequence"/>
</dbReference>
<comment type="caution">
    <text evidence="3">The sequence shown here is derived from an EMBL/GenBank/DDBJ whole genome shotgun (WGS) entry which is preliminary data.</text>
</comment>
<name>A0ABP3H562_9ALTE</name>
<evidence type="ECO:0000259" key="2">
    <source>
        <dbReference type="Pfam" id="PF13127"/>
    </source>
</evidence>
<protein>
    <recommendedName>
        <fullName evidence="2">DUF3955 domain-containing protein</fullName>
    </recommendedName>
</protein>
<dbReference type="InterPro" id="IPR025016">
    <property type="entry name" value="DUF3955"/>
</dbReference>
<keyword evidence="1" id="KW-0472">Membrane</keyword>